<dbReference type="EMBL" id="JAHUTI010068880">
    <property type="protein sequence ID" value="MED6253616.1"/>
    <property type="molecule type" value="Genomic_DNA"/>
</dbReference>
<evidence type="ECO:0000313" key="1">
    <source>
        <dbReference type="EMBL" id="MED6253616.1"/>
    </source>
</evidence>
<gene>
    <name evidence="1" type="ORF">ATANTOWER_018271</name>
</gene>
<evidence type="ECO:0008006" key="3">
    <source>
        <dbReference type="Google" id="ProtNLM"/>
    </source>
</evidence>
<organism evidence="1 2">
    <name type="scientific">Ataeniobius toweri</name>
    <dbReference type="NCBI Taxonomy" id="208326"/>
    <lineage>
        <taxon>Eukaryota</taxon>
        <taxon>Metazoa</taxon>
        <taxon>Chordata</taxon>
        <taxon>Craniata</taxon>
        <taxon>Vertebrata</taxon>
        <taxon>Euteleostomi</taxon>
        <taxon>Actinopterygii</taxon>
        <taxon>Neopterygii</taxon>
        <taxon>Teleostei</taxon>
        <taxon>Neoteleostei</taxon>
        <taxon>Acanthomorphata</taxon>
        <taxon>Ovalentaria</taxon>
        <taxon>Atherinomorphae</taxon>
        <taxon>Cyprinodontiformes</taxon>
        <taxon>Goodeidae</taxon>
        <taxon>Ataeniobius</taxon>
    </lineage>
</organism>
<evidence type="ECO:0000313" key="2">
    <source>
        <dbReference type="Proteomes" id="UP001345963"/>
    </source>
</evidence>
<dbReference type="Proteomes" id="UP001345963">
    <property type="component" value="Unassembled WGS sequence"/>
</dbReference>
<protein>
    <recommendedName>
        <fullName evidence="3">SWIM-type domain-containing protein</fullName>
    </recommendedName>
</protein>
<keyword evidence="2" id="KW-1185">Reference proteome</keyword>
<proteinExistence type="predicted"/>
<name>A0ABU7BT51_9TELE</name>
<reference evidence="1 2" key="1">
    <citation type="submission" date="2021-07" db="EMBL/GenBank/DDBJ databases">
        <authorList>
            <person name="Palmer J.M."/>
        </authorList>
    </citation>
    <scope>NUCLEOTIDE SEQUENCE [LARGE SCALE GENOMIC DNA]</scope>
    <source>
        <strain evidence="1 2">AT_MEX2019</strain>
        <tissue evidence="1">Muscle</tissue>
    </source>
</reference>
<comment type="caution">
    <text evidence="1">The sequence shown here is derived from an EMBL/GenBank/DDBJ whole genome shotgun (WGS) entry which is preliminary data.</text>
</comment>
<sequence>MTATLTYGCPSRMSCICLPWAAAGFWSQEHICPLLLLDALSEQSSQRQTEVHSCILKEAFKVEYSSNKEEGCRDILQCEITYNTLTSGGLKMKVLSAPADSACFCVAILPRTSFCKHVDHQTPQKTEADHFLFCRFPLGWATTEKQPCLRRKRGRWRQSCDHASRKKNPHQKSHLIARELLKDEEPYHSCAVRKGALAAISGVGPSFISRCITSGWHYDAGKI</sequence>
<accession>A0ABU7BT51</accession>